<dbReference type="PANTHER" id="PTHR43345:SF5">
    <property type="entry name" value="3-ISOPROPYLMALATE DEHYDRATASE SMALL SUBUNIT"/>
    <property type="match status" value="1"/>
</dbReference>
<dbReference type="InterPro" id="IPR033940">
    <property type="entry name" value="IPMI_Swivel"/>
</dbReference>
<dbReference type="HAMAP" id="MF_01031">
    <property type="entry name" value="LeuD_type1"/>
    <property type="match status" value="1"/>
</dbReference>
<dbReference type="PANTHER" id="PTHR43345">
    <property type="entry name" value="3-ISOPROPYLMALATE DEHYDRATASE SMALL SUBUNIT 2-RELATED-RELATED"/>
    <property type="match status" value="1"/>
</dbReference>
<dbReference type="EC" id="4.2.1.33" evidence="10"/>
<evidence type="ECO:0000256" key="8">
    <source>
        <dbReference type="ARBA" id="ARBA00023239"/>
    </source>
</evidence>
<comment type="function">
    <text evidence="2 10">Catalyzes the isomerization between 2-isopropylmalate and 3-isopropylmalate, via the formation of 2-isopropylmaleate.</text>
</comment>
<comment type="catalytic activity">
    <reaction evidence="1 10">
        <text>(2R,3S)-3-isopropylmalate = (2S)-2-isopropylmalate</text>
        <dbReference type="Rhea" id="RHEA:32287"/>
        <dbReference type="ChEBI" id="CHEBI:1178"/>
        <dbReference type="ChEBI" id="CHEBI:35121"/>
        <dbReference type="EC" id="4.2.1.33"/>
    </reaction>
</comment>
<reference evidence="12 13" key="1">
    <citation type="submission" date="2020-10" db="EMBL/GenBank/DDBJ databases">
        <authorList>
            <person name="Peeters C."/>
        </authorList>
    </citation>
    <scope>NUCLEOTIDE SEQUENCE [LARGE SCALE GENOMIC DNA]</scope>
    <source>
        <strain evidence="12 13">LMG 27952</strain>
    </source>
</reference>
<dbReference type="InterPro" id="IPR004431">
    <property type="entry name" value="3-IsopropMal_deHydase_ssu"/>
</dbReference>
<evidence type="ECO:0000256" key="2">
    <source>
        <dbReference type="ARBA" id="ARBA00002695"/>
    </source>
</evidence>
<dbReference type="Pfam" id="PF00694">
    <property type="entry name" value="Aconitase_C"/>
    <property type="match status" value="1"/>
</dbReference>
<dbReference type="CDD" id="cd01577">
    <property type="entry name" value="IPMI_Swivel"/>
    <property type="match status" value="1"/>
</dbReference>
<proteinExistence type="inferred from homology"/>
<evidence type="ECO:0000256" key="9">
    <source>
        <dbReference type="ARBA" id="ARBA00023304"/>
    </source>
</evidence>
<dbReference type="InterPro" id="IPR050075">
    <property type="entry name" value="LeuD"/>
</dbReference>
<evidence type="ECO:0000256" key="4">
    <source>
        <dbReference type="ARBA" id="ARBA00009845"/>
    </source>
</evidence>
<comment type="caution">
    <text evidence="12">The sequence shown here is derived from an EMBL/GenBank/DDBJ whole genome shotgun (WGS) entry which is preliminary data.</text>
</comment>
<keyword evidence="8 10" id="KW-0456">Lyase</keyword>
<feature type="domain" description="Aconitase A/isopropylmalate dehydratase small subunit swivel" evidence="11">
    <location>
        <begin position="1"/>
        <end position="132"/>
    </location>
</feature>
<evidence type="ECO:0000256" key="7">
    <source>
        <dbReference type="ARBA" id="ARBA00022605"/>
    </source>
</evidence>
<evidence type="ECO:0000313" key="12">
    <source>
        <dbReference type="EMBL" id="CAD6559477.1"/>
    </source>
</evidence>
<dbReference type="GO" id="GO:0003861">
    <property type="term" value="F:3-isopropylmalate dehydratase activity"/>
    <property type="evidence" value="ECO:0007669"/>
    <property type="project" value="UniProtKB-EC"/>
</dbReference>
<protein>
    <recommendedName>
        <fullName evidence="10">3-isopropylmalate dehydratase small subunit</fullName>
        <ecNumber evidence="10">4.2.1.33</ecNumber>
    </recommendedName>
    <alternativeName>
        <fullName evidence="10">Alpha-IPM isomerase</fullName>
        <shortName evidence="10">IPMI</shortName>
    </alternativeName>
    <alternativeName>
        <fullName evidence="10">Isopropylmalate isomerase</fullName>
    </alternativeName>
</protein>
<evidence type="ECO:0000256" key="5">
    <source>
        <dbReference type="ARBA" id="ARBA00011271"/>
    </source>
</evidence>
<dbReference type="RefSeq" id="WP_201700313.1">
    <property type="nucleotide sequence ID" value="NZ_CAJHCQ010000027.1"/>
</dbReference>
<dbReference type="Proteomes" id="UP000656319">
    <property type="component" value="Unassembled WGS sequence"/>
</dbReference>
<dbReference type="NCBIfam" id="NF002458">
    <property type="entry name" value="PRK01641.1"/>
    <property type="match status" value="1"/>
</dbReference>
<keyword evidence="6 10" id="KW-0432">Leucine biosynthesis</keyword>
<dbReference type="InterPro" id="IPR015928">
    <property type="entry name" value="Aconitase/3IPM_dehydase_swvl"/>
</dbReference>
<comment type="similarity">
    <text evidence="4 10">Belongs to the LeuD family. LeuD type 1 subfamily.</text>
</comment>
<gene>
    <name evidence="12" type="primary">leuD1_2</name>
    <name evidence="10" type="synonym">leuD</name>
    <name evidence="12" type="ORF">LMG27952_06873</name>
</gene>
<sequence>MQPFTTIDRVVVPVDRPNVDTDAILPKQYMKITGRTGFGPYLFDEWRYLDAGEPGDDCTGRRQNHTFALNLPRYQGAGILLGRANFGCGSSREHAVWALSEWGIRALVAPSFAEIFRDNCLKNGLLPVVLPEFVVNTLFDVVRADEGYRLAIDLVAQTVLMPDGNEHAFNIDPYNKAMLLDGLDAIGATLRHTQEIDSFERQRLAQEPWLASTGAE</sequence>
<keyword evidence="7 10" id="KW-0028">Amino-acid biosynthesis</keyword>
<dbReference type="InterPro" id="IPR000573">
    <property type="entry name" value="AconitaseA/IPMdHydase_ssu_swvl"/>
</dbReference>
<keyword evidence="13" id="KW-1185">Reference proteome</keyword>
<dbReference type="Gene3D" id="3.20.19.10">
    <property type="entry name" value="Aconitase, domain 4"/>
    <property type="match status" value="1"/>
</dbReference>
<dbReference type="SUPFAM" id="SSF52016">
    <property type="entry name" value="LeuD/IlvD-like"/>
    <property type="match status" value="1"/>
</dbReference>
<organism evidence="12 13">
    <name type="scientific">Paraburkholderia hiiakae</name>
    <dbReference type="NCBI Taxonomy" id="1081782"/>
    <lineage>
        <taxon>Bacteria</taxon>
        <taxon>Pseudomonadati</taxon>
        <taxon>Pseudomonadota</taxon>
        <taxon>Betaproteobacteria</taxon>
        <taxon>Burkholderiales</taxon>
        <taxon>Burkholderiaceae</taxon>
        <taxon>Paraburkholderia</taxon>
    </lineage>
</organism>
<evidence type="ECO:0000256" key="6">
    <source>
        <dbReference type="ARBA" id="ARBA00022430"/>
    </source>
</evidence>
<comment type="pathway">
    <text evidence="3 10">Amino-acid biosynthesis; L-leucine biosynthesis; L-leucine from 3-methyl-2-oxobutanoate: step 2/4.</text>
</comment>
<evidence type="ECO:0000259" key="11">
    <source>
        <dbReference type="Pfam" id="PF00694"/>
    </source>
</evidence>
<evidence type="ECO:0000256" key="1">
    <source>
        <dbReference type="ARBA" id="ARBA00000491"/>
    </source>
</evidence>
<name>A0ABM8P8Z5_9BURK</name>
<evidence type="ECO:0000256" key="10">
    <source>
        <dbReference type="HAMAP-Rule" id="MF_01031"/>
    </source>
</evidence>
<dbReference type="EMBL" id="CAJHCQ010000027">
    <property type="protein sequence ID" value="CAD6559477.1"/>
    <property type="molecule type" value="Genomic_DNA"/>
</dbReference>
<keyword evidence="9 10" id="KW-0100">Branched-chain amino acid biosynthesis</keyword>
<evidence type="ECO:0000256" key="3">
    <source>
        <dbReference type="ARBA" id="ARBA00004729"/>
    </source>
</evidence>
<dbReference type="NCBIfam" id="TIGR00171">
    <property type="entry name" value="leuD"/>
    <property type="match status" value="1"/>
</dbReference>
<evidence type="ECO:0000313" key="13">
    <source>
        <dbReference type="Proteomes" id="UP000656319"/>
    </source>
</evidence>
<comment type="subunit">
    <text evidence="5 10">Heterodimer of LeuC and LeuD.</text>
</comment>
<accession>A0ABM8P8Z5</accession>